<organism evidence="1 2">
    <name type="scientific">Thermogemmata fonticola</name>
    <dbReference type="NCBI Taxonomy" id="2755323"/>
    <lineage>
        <taxon>Bacteria</taxon>
        <taxon>Pseudomonadati</taxon>
        <taxon>Planctomycetota</taxon>
        <taxon>Planctomycetia</taxon>
        <taxon>Gemmatales</taxon>
        <taxon>Gemmataceae</taxon>
        <taxon>Thermogemmata</taxon>
    </lineage>
</organism>
<dbReference type="RefSeq" id="WP_194536597.1">
    <property type="nucleotide sequence ID" value="NZ_JACEFB010000001.1"/>
</dbReference>
<dbReference type="EMBL" id="JACEFB010000001">
    <property type="protein sequence ID" value="MBA2225215.1"/>
    <property type="molecule type" value="Genomic_DNA"/>
</dbReference>
<accession>A0A7V8VBX9</accession>
<proteinExistence type="predicted"/>
<gene>
    <name evidence="1" type="ORF">H0921_03460</name>
</gene>
<dbReference type="Proteomes" id="UP000542342">
    <property type="component" value="Unassembled WGS sequence"/>
</dbReference>
<comment type="caution">
    <text evidence="1">The sequence shown here is derived from an EMBL/GenBank/DDBJ whole genome shotgun (WGS) entry which is preliminary data.</text>
</comment>
<evidence type="ECO:0000313" key="1">
    <source>
        <dbReference type="EMBL" id="MBA2225215.1"/>
    </source>
</evidence>
<evidence type="ECO:0008006" key="3">
    <source>
        <dbReference type="Google" id="ProtNLM"/>
    </source>
</evidence>
<reference evidence="1 2" key="1">
    <citation type="submission" date="2020-07" db="EMBL/GenBank/DDBJ databases">
        <title>Thermogemmata thermophila gen. nov., sp. nov., a novel moderate thermophilic planctomycete from a Kamchatka hot spring.</title>
        <authorList>
            <person name="Elcheninov A.G."/>
            <person name="Podosokorskaya O.A."/>
            <person name="Kovaleva O.L."/>
            <person name="Novikov A."/>
            <person name="Bonch-Osmolovskaya E.A."/>
            <person name="Toshchakov S.V."/>
            <person name="Kublanov I.V."/>
        </authorList>
    </citation>
    <scope>NUCLEOTIDE SEQUENCE [LARGE SCALE GENOMIC DNA]</scope>
    <source>
        <strain evidence="1 2">2918</strain>
    </source>
</reference>
<protein>
    <recommendedName>
        <fullName evidence="3">TIGR03067 domain-containing protein</fullName>
    </recommendedName>
</protein>
<evidence type="ECO:0000313" key="2">
    <source>
        <dbReference type="Proteomes" id="UP000542342"/>
    </source>
</evidence>
<sequence>MPATSSPTRLRTDWELLQGAWRSVAGPCEARLLIAGDHFSFEFLDGDIYMGTFVLTPEGMDMHILAGPAEHRGKTALCLYRLEGGVLQWSPGRPGSQRRPSRFPEVDDPRSLSFVFRRDRRLARRGPLR</sequence>
<dbReference type="AlphaFoldDB" id="A0A7V8VBX9"/>
<name>A0A7V8VBX9_9BACT</name>
<keyword evidence="2" id="KW-1185">Reference proteome</keyword>